<protein>
    <submittedName>
        <fullName evidence="1">Uncharacterized protein</fullName>
    </submittedName>
</protein>
<dbReference type="AlphaFoldDB" id="A0A1M7ME80"/>
<reference evidence="2" key="1">
    <citation type="submission" date="2016-11" db="EMBL/GenBank/DDBJ databases">
        <authorList>
            <person name="Varghese N."/>
            <person name="Submissions S."/>
        </authorList>
    </citation>
    <scope>NUCLEOTIDE SEQUENCE [LARGE SCALE GENOMIC DNA]</scope>
    <source>
        <strain evidence="2">DSM 24724</strain>
    </source>
</reference>
<dbReference type="EMBL" id="FRBT01000012">
    <property type="protein sequence ID" value="SHM89077.1"/>
    <property type="molecule type" value="Genomic_DNA"/>
</dbReference>
<evidence type="ECO:0000313" key="2">
    <source>
        <dbReference type="Proteomes" id="UP000184028"/>
    </source>
</evidence>
<proteinExistence type="predicted"/>
<accession>A0A1M7ME80</accession>
<dbReference type="Proteomes" id="UP000184028">
    <property type="component" value="Unassembled WGS sequence"/>
</dbReference>
<organism evidence="1 2">
    <name type="scientific">Flavobacterium chilense</name>
    <dbReference type="NCBI Taxonomy" id="946677"/>
    <lineage>
        <taxon>Bacteria</taxon>
        <taxon>Pseudomonadati</taxon>
        <taxon>Bacteroidota</taxon>
        <taxon>Flavobacteriia</taxon>
        <taxon>Flavobacteriales</taxon>
        <taxon>Flavobacteriaceae</taxon>
        <taxon>Flavobacterium</taxon>
    </lineage>
</organism>
<sequence>MTSKKTYKRHKIKYANAIQIDYSHPIPDFN</sequence>
<evidence type="ECO:0000313" key="1">
    <source>
        <dbReference type="EMBL" id="SHM89077.1"/>
    </source>
</evidence>
<dbReference type="STRING" id="946677.SAMN05444484_11251"/>
<gene>
    <name evidence="1" type="ORF">SAMN05444484_11251</name>
</gene>
<name>A0A1M7ME80_9FLAO</name>
<keyword evidence="2" id="KW-1185">Reference proteome</keyword>